<sequence length="133" mass="14240">MSLSFTLSGSQALAIMAGGSVGALARYVLSSVVTEKLGGNFPYGTLTVNVIGSFLMGFLAIVLVERMELDPLLRLAIFVGFLGAFTTFSTFSMETMNLFEEGLHARALLNMFISVMLSVLAVWLGFIIGKTIS</sequence>
<dbReference type="HAMAP" id="MF_00454">
    <property type="entry name" value="FluC"/>
    <property type="match status" value="1"/>
</dbReference>
<evidence type="ECO:0000256" key="11">
    <source>
        <dbReference type="ARBA" id="ARBA00035585"/>
    </source>
</evidence>
<protein>
    <recommendedName>
        <fullName evidence="12">Fluoride-specific ion channel FluC</fullName>
    </recommendedName>
</protein>
<dbReference type="GO" id="GO:0062054">
    <property type="term" value="F:fluoride channel activity"/>
    <property type="evidence" value="ECO:0007669"/>
    <property type="project" value="UniProtKB-UniRule"/>
</dbReference>
<dbReference type="AlphaFoldDB" id="A0A4R1EZG1"/>
<keyword evidence="12" id="KW-0813">Transport</keyword>
<keyword evidence="7 12" id="KW-0406">Ion transport</keyword>
<gene>
    <name evidence="12" type="primary">fluC</name>
    <name evidence="12" type="synonym">crcB</name>
    <name evidence="13" type="ORF">EV695_3290</name>
</gene>
<feature type="transmembrane region" description="Helical" evidence="12">
    <location>
        <begin position="111"/>
        <end position="129"/>
    </location>
</feature>
<dbReference type="GO" id="GO:0046872">
    <property type="term" value="F:metal ion binding"/>
    <property type="evidence" value="ECO:0007669"/>
    <property type="project" value="UniProtKB-KW"/>
</dbReference>
<dbReference type="PANTHER" id="PTHR28259:SF1">
    <property type="entry name" value="FLUORIDE EXPORT PROTEIN 1-RELATED"/>
    <property type="match status" value="1"/>
</dbReference>
<evidence type="ECO:0000313" key="13">
    <source>
        <dbReference type="EMBL" id="TCJ85319.1"/>
    </source>
</evidence>
<comment type="function">
    <text evidence="12">Fluoride-specific ion channel. Important for reducing fluoride concentration in the cell, thus reducing its toxicity.</text>
</comment>
<dbReference type="RefSeq" id="WP_243651671.1">
    <property type="nucleotide sequence ID" value="NZ_BAAAFU010000001.1"/>
</dbReference>
<keyword evidence="6 12" id="KW-0915">Sodium</keyword>
<evidence type="ECO:0000256" key="3">
    <source>
        <dbReference type="ARBA" id="ARBA00022519"/>
    </source>
</evidence>
<evidence type="ECO:0000256" key="5">
    <source>
        <dbReference type="ARBA" id="ARBA00022989"/>
    </source>
</evidence>
<feature type="transmembrane region" description="Helical" evidence="12">
    <location>
        <begin position="71"/>
        <end position="91"/>
    </location>
</feature>
<accession>A0A4R1EZG1</accession>
<feature type="transmembrane region" description="Helical" evidence="12">
    <location>
        <begin position="41"/>
        <end position="64"/>
    </location>
</feature>
<evidence type="ECO:0000256" key="1">
    <source>
        <dbReference type="ARBA" id="ARBA00004651"/>
    </source>
</evidence>
<proteinExistence type="inferred from homology"/>
<keyword evidence="14" id="KW-1185">Reference proteome</keyword>
<evidence type="ECO:0000313" key="14">
    <source>
        <dbReference type="Proteomes" id="UP000294887"/>
    </source>
</evidence>
<evidence type="ECO:0000256" key="7">
    <source>
        <dbReference type="ARBA" id="ARBA00023065"/>
    </source>
</evidence>
<keyword evidence="2 12" id="KW-1003">Cell membrane</keyword>
<keyword evidence="5 12" id="KW-1133">Transmembrane helix</keyword>
<evidence type="ECO:0000256" key="10">
    <source>
        <dbReference type="ARBA" id="ARBA00035120"/>
    </source>
</evidence>
<comment type="similarity">
    <text evidence="10 12">Belongs to the fluoride channel Fluc/FEX (TC 1.A.43) family.</text>
</comment>
<dbReference type="GO" id="GO:0005886">
    <property type="term" value="C:plasma membrane"/>
    <property type="evidence" value="ECO:0007669"/>
    <property type="project" value="UniProtKB-SubCell"/>
</dbReference>
<evidence type="ECO:0000256" key="6">
    <source>
        <dbReference type="ARBA" id="ARBA00023053"/>
    </source>
</evidence>
<dbReference type="GO" id="GO:0140114">
    <property type="term" value="P:cellular detoxification of fluoride"/>
    <property type="evidence" value="ECO:0007669"/>
    <property type="project" value="UniProtKB-UniRule"/>
</dbReference>
<comment type="subcellular location">
    <subcellularLocation>
        <location evidence="1 12">Cell membrane</location>
        <topology evidence="1 12">Multi-pass membrane protein</topology>
    </subcellularLocation>
</comment>
<keyword evidence="4 12" id="KW-0812">Transmembrane</keyword>
<feature type="binding site" evidence="12">
    <location>
        <position position="83"/>
    </location>
    <ligand>
        <name>Na(+)</name>
        <dbReference type="ChEBI" id="CHEBI:29101"/>
        <note>structural</note>
    </ligand>
</feature>
<evidence type="ECO:0000256" key="2">
    <source>
        <dbReference type="ARBA" id="ARBA00022475"/>
    </source>
</evidence>
<evidence type="ECO:0000256" key="12">
    <source>
        <dbReference type="HAMAP-Rule" id="MF_00454"/>
    </source>
</evidence>
<dbReference type="Proteomes" id="UP000294887">
    <property type="component" value="Unassembled WGS sequence"/>
</dbReference>
<reference evidence="13 14" key="1">
    <citation type="submission" date="2019-03" db="EMBL/GenBank/DDBJ databases">
        <title>Genomic Encyclopedia of Type Strains, Phase IV (KMG-IV): sequencing the most valuable type-strain genomes for metagenomic binning, comparative biology and taxonomic classification.</title>
        <authorList>
            <person name="Goeker M."/>
        </authorList>
    </citation>
    <scope>NUCLEOTIDE SEQUENCE [LARGE SCALE GENOMIC DNA]</scope>
    <source>
        <strain evidence="13 14">DSM 24830</strain>
    </source>
</reference>
<keyword evidence="3" id="KW-0997">Cell inner membrane</keyword>
<evidence type="ECO:0000256" key="4">
    <source>
        <dbReference type="ARBA" id="ARBA00022692"/>
    </source>
</evidence>
<dbReference type="NCBIfam" id="TIGR00494">
    <property type="entry name" value="crcB"/>
    <property type="match status" value="1"/>
</dbReference>
<dbReference type="PANTHER" id="PTHR28259">
    <property type="entry name" value="FLUORIDE EXPORT PROTEIN 1-RELATED"/>
    <property type="match status" value="1"/>
</dbReference>
<dbReference type="Pfam" id="PF02537">
    <property type="entry name" value="CRCB"/>
    <property type="match status" value="1"/>
</dbReference>
<comment type="catalytic activity">
    <reaction evidence="11">
        <text>fluoride(in) = fluoride(out)</text>
        <dbReference type="Rhea" id="RHEA:76159"/>
        <dbReference type="ChEBI" id="CHEBI:17051"/>
    </reaction>
    <physiologicalReaction direction="left-to-right" evidence="11">
        <dbReference type="Rhea" id="RHEA:76160"/>
    </physiologicalReaction>
</comment>
<name>A0A4R1EZG1_9GAMM</name>
<keyword evidence="12" id="KW-0479">Metal-binding</keyword>
<keyword evidence="8 12" id="KW-0472">Membrane</keyword>
<evidence type="ECO:0000256" key="8">
    <source>
        <dbReference type="ARBA" id="ARBA00023136"/>
    </source>
</evidence>
<comment type="caution">
    <text evidence="13">The sequence shown here is derived from an EMBL/GenBank/DDBJ whole genome shotgun (WGS) entry which is preliminary data.</text>
</comment>
<evidence type="ECO:0000256" key="9">
    <source>
        <dbReference type="ARBA" id="ARBA00023303"/>
    </source>
</evidence>
<dbReference type="EMBL" id="SMFQ01000004">
    <property type="protein sequence ID" value="TCJ85319.1"/>
    <property type="molecule type" value="Genomic_DNA"/>
</dbReference>
<dbReference type="InterPro" id="IPR003691">
    <property type="entry name" value="FluC"/>
</dbReference>
<organism evidence="13 14">
    <name type="scientific">Cocleimonas flava</name>
    <dbReference type="NCBI Taxonomy" id="634765"/>
    <lineage>
        <taxon>Bacteria</taxon>
        <taxon>Pseudomonadati</taxon>
        <taxon>Pseudomonadota</taxon>
        <taxon>Gammaproteobacteria</taxon>
        <taxon>Thiotrichales</taxon>
        <taxon>Thiotrichaceae</taxon>
        <taxon>Cocleimonas</taxon>
    </lineage>
</organism>
<comment type="activity regulation">
    <text evidence="12">Na(+) is not transported, but it plays an essential structural role and its presence is essential for fluoride channel function.</text>
</comment>
<feature type="binding site" evidence="12">
    <location>
        <position position="86"/>
    </location>
    <ligand>
        <name>Na(+)</name>
        <dbReference type="ChEBI" id="CHEBI:29101"/>
        <note>structural</note>
    </ligand>
</feature>
<keyword evidence="9 12" id="KW-0407">Ion channel</keyword>